<gene>
    <name evidence="2" type="ORF">GCM10010405_43020</name>
</gene>
<accession>A0ABN3KB96</accession>
<proteinExistence type="predicted"/>
<sequence length="281" mass="30595">MLALSVARRSGAPEAVLLQEPGRAGPLDEEVGVARPLTATVRTGTVGPPGPTPHADIRHPVWRGAFARTPPWRLGRLGSLPSAIRTAATVPRTPLRPARLPAACDTAGVEGIDTISSLPIIHAVRPSVIRSKYRTLDRVKRSAPARQATQNIRTLFPSGEALRACTAPESQIDAMFVWADPPTEPSWSAQCPTRRPRRARRARTRAPRRCPPLPERRAWTRPWPARDKHPPLVRHHAKNRAGDRVPLAAGGVAAAGKPSPPGRAYRIHAQRRRAAYVMEAS</sequence>
<feature type="region of interest" description="Disordered" evidence="1">
    <location>
        <begin position="39"/>
        <end position="58"/>
    </location>
</feature>
<comment type="caution">
    <text evidence="2">The sequence shown here is derived from an EMBL/GenBank/DDBJ whole genome shotgun (WGS) entry which is preliminary data.</text>
</comment>
<dbReference type="EMBL" id="BAAASZ010000030">
    <property type="protein sequence ID" value="GAA2454582.1"/>
    <property type="molecule type" value="Genomic_DNA"/>
</dbReference>
<feature type="region of interest" description="Disordered" evidence="1">
    <location>
        <begin position="184"/>
        <end position="213"/>
    </location>
</feature>
<dbReference type="Proteomes" id="UP001501638">
    <property type="component" value="Unassembled WGS sequence"/>
</dbReference>
<feature type="compositionally biased region" description="Basic residues" evidence="1">
    <location>
        <begin position="194"/>
        <end position="208"/>
    </location>
</feature>
<organism evidence="2 3">
    <name type="scientific">Streptomyces macrosporus</name>
    <dbReference type="NCBI Taxonomy" id="44032"/>
    <lineage>
        <taxon>Bacteria</taxon>
        <taxon>Bacillati</taxon>
        <taxon>Actinomycetota</taxon>
        <taxon>Actinomycetes</taxon>
        <taxon>Kitasatosporales</taxon>
        <taxon>Streptomycetaceae</taxon>
        <taxon>Streptomyces</taxon>
    </lineage>
</organism>
<evidence type="ECO:0000313" key="3">
    <source>
        <dbReference type="Proteomes" id="UP001501638"/>
    </source>
</evidence>
<evidence type="ECO:0000256" key="1">
    <source>
        <dbReference type="SAM" id="MobiDB-lite"/>
    </source>
</evidence>
<keyword evidence="3" id="KW-1185">Reference proteome</keyword>
<reference evidence="2 3" key="1">
    <citation type="journal article" date="2019" name="Int. J. Syst. Evol. Microbiol.">
        <title>The Global Catalogue of Microorganisms (GCM) 10K type strain sequencing project: providing services to taxonomists for standard genome sequencing and annotation.</title>
        <authorList>
            <consortium name="The Broad Institute Genomics Platform"/>
            <consortium name="The Broad Institute Genome Sequencing Center for Infectious Disease"/>
            <person name="Wu L."/>
            <person name="Ma J."/>
        </authorList>
    </citation>
    <scope>NUCLEOTIDE SEQUENCE [LARGE SCALE GENOMIC DNA]</scope>
    <source>
        <strain evidence="2 3">JCM 6305</strain>
    </source>
</reference>
<protein>
    <submittedName>
        <fullName evidence="2">Uncharacterized protein</fullName>
    </submittedName>
</protein>
<evidence type="ECO:0000313" key="2">
    <source>
        <dbReference type="EMBL" id="GAA2454582.1"/>
    </source>
</evidence>
<name>A0ABN3KB96_9ACTN</name>